<feature type="transmembrane region" description="Helical" evidence="3">
    <location>
        <begin position="118"/>
        <end position="137"/>
    </location>
</feature>
<dbReference type="EC" id="3.4.-.-" evidence="1"/>
<dbReference type="SUPFAM" id="SSF52025">
    <property type="entry name" value="PA domain"/>
    <property type="match status" value="1"/>
</dbReference>
<keyword evidence="3" id="KW-1133">Transmembrane helix</keyword>
<evidence type="ECO:0000256" key="3">
    <source>
        <dbReference type="SAM" id="Phobius"/>
    </source>
</evidence>
<evidence type="ECO:0000256" key="1">
    <source>
        <dbReference type="RuleBase" id="RU361240"/>
    </source>
</evidence>
<evidence type="ECO:0000313" key="6">
    <source>
        <dbReference type="Proteomes" id="UP001497383"/>
    </source>
</evidence>
<keyword evidence="1" id="KW-0378">Hydrolase</keyword>
<protein>
    <recommendedName>
        <fullName evidence="1">Peptide hydrolase</fullName>
        <ecNumber evidence="1">3.4.-.-</ecNumber>
    </recommendedName>
</protein>
<dbReference type="InterPro" id="IPR007484">
    <property type="entry name" value="Peptidase_M28"/>
</dbReference>
<keyword evidence="3" id="KW-0812">Transmembrane</keyword>
<feature type="compositionally biased region" description="Acidic residues" evidence="2">
    <location>
        <begin position="88"/>
        <end position="104"/>
    </location>
</feature>
<name>A0ABP0ZM04_9ASCO</name>
<proteinExistence type="inferred from homology"/>
<dbReference type="Gene3D" id="3.40.630.10">
    <property type="entry name" value="Zn peptidases"/>
    <property type="match status" value="1"/>
</dbReference>
<evidence type="ECO:0000256" key="2">
    <source>
        <dbReference type="SAM" id="MobiDB-lite"/>
    </source>
</evidence>
<dbReference type="Proteomes" id="UP001497383">
    <property type="component" value="Chromosome 3"/>
</dbReference>
<dbReference type="Gene3D" id="3.50.30.30">
    <property type="match status" value="1"/>
</dbReference>
<accession>A0ABP0ZM04</accession>
<feature type="compositionally biased region" description="Polar residues" evidence="2">
    <location>
        <begin position="1"/>
        <end position="31"/>
    </location>
</feature>
<keyword evidence="1" id="KW-0862">Zinc</keyword>
<feature type="region of interest" description="Disordered" evidence="2">
    <location>
        <begin position="1"/>
        <end position="104"/>
    </location>
</feature>
<feature type="compositionally biased region" description="Low complexity" evidence="2">
    <location>
        <begin position="563"/>
        <end position="583"/>
    </location>
</feature>
<dbReference type="PANTHER" id="PTHR10404">
    <property type="entry name" value="N-ACETYLATED-ALPHA-LINKED ACIDIC DIPEPTIDASE"/>
    <property type="match status" value="1"/>
</dbReference>
<comment type="similarity">
    <text evidence="1">Belongs to the peptidase M28 family.</text>
</comment>
<keyword evidence="6" id="KW-1185">Reference proteome</keyword>
<dbReference type="InterPro" id="IPR039373">
    <property type="entry name" value="Peptidase_M28B"/>
</dbReference>
<dbReference type="RefSeq" id="XP_066829554.1">
    <property type="nucleotide sequence ID" value="XM_066972635.1"/>
</dbReference>
<gene>
    <name evidence="5" type="ORF">LODBEIA_P26160</name>
</gene>
<organism evidence="5 6">
    <name type="scientific">Lodderomyces beijingensis</name>
    <dbReference type="NCBI Taxonomy" id="1775926"/>
    <lineage>
        <taxon>Eukaryota</taxon>
        <taxon>Fungi</taxon>
        <taxon>Dikarya</taxon>
        <taxon>Ascomycota</taxon>
        <taxon>Saccharomycotina</taxon>
        <taxon>Pichiomycetes</taxon>
        <taxon>Debaryomycetaceae</taxon>
        <taxon>Candida/Lodderomyces clade</taxon>
        <taxon>Lodderomyces</taxon>
    </lineage>
</organism>
<dbReference type="EMBL" id="OZ022407">
    <property type="protein sequence ID" value="CAK9438392.1"/>
    <property type="molecule type" value="Genomic_DNA"/>
</dbReference>
<keyword evidence="1" id="KW-0479">Metal-binding</keyword>
<feature type="region of interest" description="Disordered" evidence="2">
    <location>
        <begin position="562"/>
        <end position="589"/>
    </location>
</feature>
<reference evidence="5 6" key="1">
    <citation type="submission" date="2024-03" db="EMBL/GenBank/DDBJ databases">
        <authorList>
            <person name="Brejova B."/>
        </authorList>
    </citation>
    <scope>NUCLEOTIDE SEQUENCE [LARGE SCALE GENOMIC DNA]</scope>
    <source>
        <strain evidence="5 6">CBS 14171</strain>
    </source>
</reference>
<evidence type="ECO:0000313" key="5">
    <source>
        <dbReference type="EMBL" id="CAK9438392.1"/>
    </source>
</evidence>
<dbReference type="SUPFAM" id="SSF53187">
    <property type="entry name" value="Zn-dependent exopeptidases"/>
    <property type="match status" value="1"/>
</dbReference>
<feature type="domain" description="Peptidase M28" evidence="4">
    <location>
        <begin position="422"/>
        <end position="542"/>
    </location>
</feature>
<evidence type="ECO:0000259" key="4">
    <source>
        <dbReference type="Pfam" id="PF04389"/>
    </source>
</evidence>
<dbReference type="InterPro" id="IPR046450">
    <property type="entry name" value="PA_dom_sf"/>
</dbReference>
<dbReference type="PANTHER" id="PTHR10404:SF46">
    <property type="entry name" value="VACUOLAR PROTEIN SORTING-ASSOCIATED PROTEIN 70"/>
    <property type="match status" value="1"/>
</dbReference>
<feature type="compositionally biased region" description="Polar residues" evidence="2">
    <location>
        <begin position="40"/>
        <end position="50"/>
    </location>
</feature>
<sequence>MTASSTGSAPNEASSSHTQNAATSNTATHGSTLEGHEPGTESTAPSSTNTDDGDAPKPFTASSVTDHTANERSLLLPHAQAGRGAEEGRDDDDHEDDDDDDDDDRMSRIIKLAKRPSFIWIYCLGILAVVIFELTFLPRTSLARDYRRWYGIRLTKSDVKRNFLQMTGIGKSHANLTTEEFIDNWLRNFTVINNKAKFNLISDDNPALVHYVESNFKNFGFKTEKFTYDAPIPEPQSSSLRLLDTEGNIAYQCDVLETSFKTPAFYDLGASGSVTAPFVFVNEGTPADYHKLIQFGVALKDKIFIIKSPLQEQNITIGEKLALAQHHGASGILTYFEAPKSGNEDSMSANLRFGISRGCNNHKIKIPAIPISKKLVTPVLETSITPVPEFEAWDYSPTTTSKFKLEINATFAEGAPPRKLTNVVGTLKGIMNDADVIIGARRDSLTSNNPLSGHAILFEIMRNYQRLISQGWKPLRNIKFISWDASNSDLLGVEMLTNDTYNFNPKRSIVAYINIDGDAVTGSNFAVDANPLLNHLLRDTSKFIPIPKEAAVMKTLSDLRGADNGNNNNNNNIDGNDNDNGLGNDDDDDNGEDYTTLYRYWLKQDNLTINNILGWPIISSEAKIYQQHLSTPIINLKFTNNEKRDSAKYIANSNYYSREWLIKQSIDNNLLLHGSLIRFIGLLGISLSEHEVVDYKTFSYFKKISAFYDTLLSTEQEKLAQWNKTLVPSYLIYKHSIFQDLDTDDPVDFDQIVTQFTSFMVETVQQSRIFDKWNIQVEDGLTRDYPWYMYYKKFQHFAQFKVSNYKLSHLERDLKVSDLDYTYLSLREPPKIEHEVTSLGKVKGIFDGKPENKLYYDSVIYGNPKFSVKNNATWYEDRLTKSTFTYLYEAIDSGDYESTVKWFVLVYEKLKNIQYKMT</sequence>
<dbReference type="GeneID" id="92207812"/>
<keyword evidence="3" id="KW-0472">Membrane</keyword>
<dbReference type="Pfam" id="PF04389">
    <property type="entry name" value="Peptidase_M28"/>
    <property type="match status" value="1"/>
</dbReference>
<keyword evidence="1" id="KW-0645">Protease</keyword>